<keyword evidence="2" id="KW-0732">Signal</keyword>
<evidence type="ECO:0000256" key="2">
    <source>
        <dbReference type="ARBA" id="ARBA00022729"/>
    </source>
</evidence>
<dbReference type="PANTHER" id="PTHR47628:SF1">
    <property type="entry name" value="ALIPHATIC AMIDASE EXPRESSION-REGULATING PROTEIN"/>
    <property type="match status" value="1"/>
</dbReference>
<accession>A0ABY6P623</accession>
<dbReference type="Gene3D" id="3.40.50.2300">
    <property type="match status" value="2"/>
</dbReference>
<dbReference type="Proteomes" id="UP001164965">
    <property type="component" value="Plasmid unnamed1"/>
</dbReference>
<reference evidence="4" key="1">
    <citation type="submission" date="2022-10" db="EMBL/GenBank/DDBJ databases">
        <title>Rhodococcus sp.75.</title>
        <authorList>
            <person name="Sun M."/>
        </authorList>
    </citation>
    <scope>NUCLEOTIDE SEQUENCE</scope>
    <source>
        <strain evidence="4">75</strain>
        <plasmid evidence="4">unnamed1</plasmid>
    </source>
</reference>
<dbReference type="CDD" id="cd06358">
    <property type="entry name" value="PBP1_NHase"/>
    <property type="match status" value="1"/>
</dbReference>
<keyword evidence="4" id="KW-0614">Plasmid</keyword>
<dbReference type="InterPro" id="IPR028082">
    <property type="entry name" value="Peripla_BP_I"/>
</dbReference>
<feature type="domain" description="Leucine-binding protein" evidence="3">
    <location>
        <begin position="13"/>
        <end position="347"/>
    </location>
</feature>
<protein>
    <submittedName>
        <fullName evidence="4">Substrate-binding domain-containing protein</fullName>
    </submittedName>
</protein>
<evidence type="ECO:0000313" key="4">
    <source>
        <dbReference type="EMBL" id="UZJ26929.1"/>
    </source>
</evidence>
<name>A0ABY6P623_9NOCA</name>
<dbReference type="Pfam" id="PF13458">
    <property type="entry name" value="Peripla_BP_6"/>
    <property type="match status" value="1"/>
</dbReference>
<evidence type="ECO:0000259" key="3">
    <source>
        <dbReference type="Pfam" id="PF13458"/>
    </source>
</evidence>
<dbReference type="InterPro" id="IPR028081">
    <property type="entry name" value="Leu-bd"/>
</dbReference>
<geneLocation type="plasmid" evidence="4 5">
    <name>unnamed1</name>
</geneLocation>
<dbReference type="PANTHER" id="PTHR47628">
    <property type="match status" value="1"/>
</dbReference>
<dbReference type="SUPFAM" id="SSF53822">
    <property type="entry name" value="Periplasmic binding protein-like I"/>
    <property type="match status" value="1"/>
</dbReference>
<dbReference type="EMBL" id="CP110616">
    <property type="protein sequence ID" value="UZJ26929.1"/>
    <property type="molecule type" value="Genomic_DNA"/>
</dbReference>
<proteinExistence type="inferred from homology"/>
<keyword evidence="5" id="KW-1185">Reference proteome</keyword>
<gene>
    <name evidence="4" type="ORF">RHODO2019_18350</name>
</gene>
<organism evidence="4 5">
    <name type="scientific">Rhodococcus antarcticus</name>
    <dbReference type="NCBI Taxonomy" id="2987751"/>
    <lineage>
        <taxon>Bacteria</taxon>
        <taxon>Bacillati</taxon>
        <taxon>Actinomycetota</taxon>
        <taxon>Actinomycetes</taxon>
        <taxon>Mycobacteriales</taxon>
        <taxon>Nocardiaceae</taxon>
        <taxon>Rhodococcus</taxon>
    </lineage>
</organism>
<evidence type="ECO:0000313" key="5">
    <source>
        <dbReference type="Proteomes" id="UP001164965"/>
    </source>
</evidence>
<evidence type="ECO:0000256" key="1">
    <source>
        <dbReference type="ARBA" id="ARBA00010062"/>
    </source>
</evidence>
<sequence>MHYPLPRHRNEGPVRVGLLIPLQGPAGIFGPSCEFCAALAVDHINAEGGLLGREVQLQVVDGGDAPSRVADEVDRLLRDDQIDAIVGWHSSAVRQAVAPRVRARVPYIYTALYEGGEVTPGLFMTGETPHRQVLAALSWLAREADISRWTIIGDDYVWPRRTAAEATAAAAECGVTFADNIFVTPDINTHSAALLELEQRDSDGVLMLMLGEHGVQFNRQFVSAGLDESLARLSPLMDENMLLAGGTSTTRNLYSTAGYFETLATAESLDLSARYARKYGSDAPVLNSVGESCYEGMLLLAELIGGARSLDVASLCASAPGTIYSSPRGEVAVTGQDLEQQVYLAQAAGLNFDILTAL</sequence>
<comment type="similarity">
    <text evidence="1">Belongs to the leucine-binding protein family.</text>
</comment>